<evidence type="ECO:0000313" key="2">
    <source>
        <dbReference type="Proteomes" id="UP000019402"/>
    </source>
</evidence>
<protein>
    <submittedName>
        <fullName evidence="1">Serine 3-dehydrogenase</fullName>
    </submittedName>
</protein>
<comment type="caution">
    <text evidence="1">The sequence shown here is derived from an EMBL/GenBank/DDBJ whole genome shotgun (WGS) entry which is preliminary data.</text>
</comment>
<dbReference type="EMBL" id="BAMD01000018">
    <property type="protein sequence ID" value="GAF03112.1"/>
    <property type="molecule type" value="Genomic_DNA"/>
</dbReference>
<dbReference type="AlphaFoldDB" id="W7Y4U3"/>
<name>W7Y4U3_9BACT</name>
<gene>
    <name evidence="1" type="ORF">JCM21142_41771</name>
</gene>
<dbReference type="InterPro" id="IPR036291">
    <property type="entry name" value="NAD(P)-bd_dom_sf"/>
</dbReference>
<dbReference type="Proteomes" id="UP000019402">
    <property type="component" value="Unassembled WGS sequence"/>
</dbReference>
<organism evidence="1 2">
    <name type="scientific">Saccharicrinis fermentans DSM 9555 = JCM 21142</name>
    <dbReference type="NCBI Taxonomy" id="869213"/>
    <lineage>
        <taxon>Bacteria</taxon>
        <taxon>Pseudomonadati</taxon>
        <taxon>Bacteroidota</taxon>
        <taxon>Bacteroidia</taxon>
        <taxon>Marinilabiliales</taxon>
        <taxon>Marinilabiliaceae</taxon>
        <taxon>Saccharicrinis</taxon>
    </lineage>
</organism>
<dbReference type="Gene3D" id="3.40.50.720">
    <property type="entry name" value="NAD(P)-binding Rossmann-like Domain"/>
    <property type="match status" value="1"/>
</dbReference>
<evidence type="ECO:0000313" key="1">
    <source>
        <dbReference type="EMBL" id="GAF03112.1"/>
    </source>
</evidence>
<proteinExistence type="predicted"/>
<dbReference type="Pfam" id="PF00106">
    <property type="entry name" value="adh_short"/>
    <property type="match status" value="1"/>
</dbReference>
<reference evidence="1 2" key="1">
    <citation type="journal article" date="2014" name="Genome Announc.">
        <title>Draft Genome Sequence of Cytophaga fermentans JCM 21142T, a Facultative Anaerobe Isolated from Marine Mud.</title>
        <authorList>
            <person name="Starns D."/>
            <person name="Oshima K."/>
            <person name="Suda W."/>
            <person name="Iino T."/>
            <person name="Yuki M."/>
            <person name="Inoue J."/>
            <person name="Kitamura K."/>
            <person name="Iida T."/>
            <person name="Darby A."/>
            <person name="Hattori M."/>
            <person name="Ohkuma M."/>
        </authorList>
    </citation>
    <scope>NUCLEOTIDE SEQUENCE [LARGE SCALE GENOMIC DNA]</scope>
    <source>
        <strain evidence="1 2">JCM 21142</strain>
    </source>
</reference>
<sequence>MQTIAFITGATSGIGEATAKMLAKQGYDIIITGRRAER</sequence>
<dbReference type="SUPFAM" id="SSF51735">
    <property type="entry name" value="NAD(P)-binding Rossmann-fold domains"/>
    <property type="match status" value="1"/>
</dbReference>
<accession>W7Y4U3</accession>
<dbReference type="InterPro" id="IPR002347">
    <property type="entry name" value="SDR_fam"/>
</dbReference>
<keyword evidence="2" id="KW-1185">Reference proteome</keyword>